<reference evidence="3" key="1">
    <citation type="submission" date="2014-09" db="EMBL/GenBank/DDBJ databases">
        <authorList>
            <person name="Hjerde E."/>
        </authorList>
    </citation>
    <scope>NUCLEOTIDE SEQUENCE [LARGE SCALE GENOMIC DNA]</scope>
    <source>
        <strain evidence="3">06/09/139</strain>
    </source>
</reference>
<dbReference type="AlphaFoldDB" id="A0A090IID7"/>
<dbReference type="PANTHER" id="PTHR36174">
    <property type="entry name" value="LIPID II:GLYCINE GLYCYLTRANSFERASE"/>
    <property type="match status" value="1"/>
</dbReference>
<sequence length="332" mass="38627">MNTPAICNIESDIYYQKEYSNLYLQNSDEELFEYLYKEDDSYVQFRSIKRLISKVSGTSIQETLYDLETPYGYGGPVSNSFDKDFLKRAFTSYKHHCKEQNIVCEFIRFHPFNSLANCSYLFDMHFPERQVVIVDLQVSDEERRKQYSKTTRNIVKKAIKRLSVEVDTSNVDDFMSVYYQTMTKNGADEFFFFQKEYFSALMALNGVHLISAKLDDELAAIGYFMCWGELAHYHLSANNQNMSKENGNYLLLDAAFDLAKEKGCNYMMLGGGRTSSPDDSLFKFKSKFSSITMPFYISGLDFLPEKRAELNSLWVEQNQDKPAPKLFQLYRA</sequence>
<accession>A0A090IID7</accession>
<dbReference type="PANTHER" id="PTHR36174:SF1">
    <property type="entry name" value="LIPID II:GLYCINE GLYCYLTRANSFERASE"/>
    <property type="match status" value="1"/>
</dbReference>
<dbReference type="PATRIC" id="fig|80852.17.peg.141"/>
<dbReference type="InterPro" id="IPR050644">
    <property type="entry name" value="PG_Glycine_Bridge_Synth"/>
</dbReference>
<evidence type="ECO:0000313" key="2">
    <source>
        <dbReference type="EMBL" id="CED70236.1"/>
    </source>
</evidence>
<name>A0A090IID7_9GAMM</name>
<feature type="domain" description="BioF2-like acetyltransferase" evidence="1">
    <location>
        <begin position="143"/>
        <end position="273"/>
    </location>
</feature>
<proteinExistence type="predicted"/>
<dbReference type="EMBL" id="LN554846">
    <property type="protein sequence ID" value="CED70236.1"/>
    <property type="molecule type" value="Genomic_DNA"/>
</dbReference>
<gene>
    <name evidence="2" type="ORF">AWOD_I_0138</name>
</gene>
<dbReference type="SUPFAM" id="SSF55729">
    <property type="entry name" value="Acyl-CoA N-acyltransferases (Nat)"/>
    <property type="match status" value="1"/>
</dbReference>
<keyword evidence="3" id="KW-1185">Reference proteome</keyword>
<evidence type="ECO:0000259" key="1">
    <source>
        <dbReference type="Pfam" id="PF13480"/>
    </source>
</evidence>
<dbReference type="InterPro" id="IPR038740">
    <property type="entry name" value="BioF2-like_GNAT_dom"/>
</dbReference>
<evidence type="ECO:0000313" key="3">
    <source>
        <dbReference type="Proteomes" id="UP000032427"/>
    </source>
</evidence>
<dbReference type="HOGENOM" id="CLU_055609_1_0_6"/>
<dbReference type="Proteomes" id="UP000032427">
    <property type="component" value="Chromosome 1"/>
</dbReference>
<dbReference type="STRING" id="80852.AWOD_I_0138"/>
<protein>
    <recommendedName>
        <fullName evidence="1">BioF2-like acetyltransferase domain-containing protein</fullName>
    </recommendedName>
</protein>
<dbReference type="InterPro" id="IPR016181">
    <property type="entry name" value="Acyl_CoA_acyltransferase"/>
</dbReference>
<dbReference type="Pfam" id="PF13480">
    <property type="entry name" value="Acetyltransf_6"/>
    <property type="match status" value="1"/>
</dbReference>
<dbReference type="Gene3D" id="3.40.630.30">
    <property type="match status" value="1"/>
</dbReference>
<organism evidence="2 3">
    <name type="scientific">Aliivibrio wodanis</name>
    <dbReference type="NCBI Taxonomy" id="80852"/>
    <lineage>
        <taxon>Bacteria</taxon>
        <taxon>Pseudomonadati</taxon>
        <taxon>Pseudomonadota</taxon>
        <taxon>Gammaproteobacteria</taxon>
        <taxon>Vibrionales</taxon>
        <taxon>Vibrionaceae</taxon>
        <taxon>Aliivibrio</taxon>
    </lineage>
</organism>
<dbReference type="KEGG" id="awd:AWOD_I_0138"/>